<reference evidence="8 9" key="1">
    <citation type="submission" date="2019-02" db="EMBL/GenBank/DDBJ databases">
        <title>Deep-cultivation of Planctomycetes and their phenomic and genomic characterization uncovers novel biology.</title>
        <authorList>
            <person name="Wiegand S."/>
            <person name="Jogler M."/>
            <person name="Boedeker C."/>
            <person name="Pinto D."/>
            <person name="Vollmers J."/>
            <person name="Rivas-Marin E."/>
            <person name="Kohn T."/>
            <person name="Peeters S.H."/>
            <person name="Heuer A."/>
            <person name="Rast P."/>
            <person name="Oberbeckmann S."/>
            <person name="Bunk B."/>
            <person name="Jeske O."/>
            <person name="Meyerdierks A."/>
            <person name="Storesund J.E."/>
            <person name="Kallscheuer N."/>
            <person name="Luecker S."/>
            <person name="Lage O.M."/>
            <person name="Pohl T."/>
            <person name="Merkel B.J."/>
            <person name="Hornburger P."/>
            <person name="Mueller R.-W."/>
            <person name="Bruemmer F."/>
            <person name="Labrenz M."/>
            <person name="Spormann A.M."/>
            <person name="Op den Camp H."/>
            <person name="Overmann J."/>
            <person name="Amann R."/>
            <person name="Jetten M.S.M."/>
            <person name="Mascher T."/>
            <person name="Medema M.H."/>
            <person name="Devos D.P."/>
            <person name="Kaster A.-K."/>
            <person name="Ovreas L."/>
            <person name="Rohde M."/>
            <person name="Galperin M.Y."/>
            <person name="Jogler C."/>
        </authorList>
    </citation>
    <scope>NUCLEOTIDE SEQUENCE [LARGE SCALE GENOMIC DNA]</scope>
    <source>
        <strain evidence="8 9">Pla163</strain>
    </source>
</reference>
<evidence type="ECO:0000256" key="3">
    <source>
        <dbReference type="ARBA" id="ARBA00022989"/>
    </source>
</evidence>
<evidence type="ECO:0000256" key="2">
    <source>
        <dbReference type="ARBA" id="ARBA00022692"/>
    </source>
</evidence>
<evidence type="ECO:0000256" key="4">
    <source>
        <dbReference type="ARBA" id="ARBA00023136"/>
    </source>
</evidence>
<dbReference type="OrthoDB" id="9787732at2"/>
<keyword evidence="3 6" id="KW-1133">Transmembrane helix</keyword>
<protein>
    <submittedName>
        <fullName evidence="8">RDD family protein</fullName>
    </submittedName>
</protein>
<evidence type="ECO:0000313" key="8">
    <source>
        <dbReference type="EMBL" id="QDU83481.1"/>
    </source>
</evidence>
<feature type="domain" description="RDD" evidence="7">
    <location>
        <begin position="34"/>
        <end position="158"/>
    </location>
</feature>
<dbReference type="Proteomes" id="UP000319342">
    <property type="component" value="Chromosome"/>
</dbReference>
<dbReference type="PANTHER" id="PTHR38480:SF1">
    <property type="entry name" value="SLR0254 PROTEIN"/>
    <property type="match status" value="1"/>
</dbReference>
<dbReference type="Pfam" id="PF06271">
    <property type="entry name" value="RDD"/>
    <property type="match status" value="1"/>
</dbReference>
<dbReference type="EMBL" id="CP036290">
    <property type="protein sequence ID" value="QDU83481.1"/>
    <property type="molecule type" value="Genomic_DNA"/>
</dbReference>
<evidence type="ECO:0000256" key="5">
    <source>
        <dbReference type="SAM" id="MobiDB-lite"/>
    </source>
</evidence>
<keyword evidence="2 6" id="KW-0812">Transmembrane</keyword>
<name>A0A518CW73_9BACT</name>
<feature type="transmembrane region" description="Helical" evidence="6">
    <location>
        <begin position="52"/>
        <end position="80"/>
    </location>
</feature>
<evidence type="ECO:0000313" key="9">
    <source>
        <dbReference type="Proteomes" id="UP000319342"/>
    </source>
</evidence>
<dbReference type="PANTHER" id="PTHR38480">
    <property type="entry name" value="SLR0254 PROTEIN"/>
    <property type="match status" value="1"/>
</dbReference>
<accession>A0A518CW73</accession>
<gene>
    <name evidence="8" type="ORF">Pla163_05800</name>
</gene>
<dbReference type="AlphaFoldDB" id="A0A518CW73"/>
<proteinExistence type="predicted"/>
<dbReference type="RefSeq" id="WP_145183242.1">
    <property type="nucleotide sequence ID" value="NZ_CP036290.1"/>
</dbReference>
<dbReference type="InterPro" id="IPR010432">
    <property type="entry name" value="RDD"/>
</dbReference>
<evidence type="ECO:0000256" key="6">
    <source>
        <dbReference type="SAM" id="Phobius"/>
    </source>
</evidence>
<feature type="region of interest" description="Disordered" evidence="5">
    <location>
        <begin position="1"/>
        <end position="22"/>
    </location>
</feature>
<evidence type="ECO:0000259" key="7">
    <source>
        <dbReference type="Pfam" id="PF06271"/>
    </source>
</evidence>
<evidence type="ECO:0000256" key="1">
    <source>
        <dbReference type="ARBA" id="ARBA00004141"/>
    </source>
</evidence>
<dbReference type="GO" id="GO:0016020">
    <property type="term" value="C:membrane"/>
    <property type="evidence" value="ECO:0007669"/>
    <property type="project" value="UniProtKB-SubCell"/>
</dbReference>
<organism evidence="8 9">
    <name type="scientific">Rohdeia mirabilis</name>
    <dbReference type="NCBI Taxonomy" id="2528008"/>
    <lineage>
        <taxon>Bacteria</taxon>
        <taxon>Pseudomonadati</taxon>
        <taxon>Planctomycetota</taxon>
        <taxon>Planctomycetia</taxon>
        <taxon>Planctomycetia incertae sedis</taxon>
        <taxon>Rohdeia</taxon>
    </lineage>
</organism>
<comment type="subcellular location">
    <subcellularLocation>
        <location evidence="1">Membrane</location>
        <topology evidence="1">Multi-pass membrane protein</topology>
    </subcellularLocation>
</comment>
<sequence>MPTARLDTARQEPARLDTTRPVSTPEGAEIELRVAGPLPRALAWALDAMLRWTGYACVLIPLSLLGGGVGGGLGLLFLFVGEWGYGILFEVLGRGATPGKRVLNLRVVHVDGTPVGWGASVIRNLMLAVDFLPPPFGAGLVSCLASRDFQRLGDRAAGTLVVHARAYRTGVSKDDVRPVAPPITLAPREQLALAEFATRAPTWTRDRRVEMAGLLEPLTGARDAEGVERLVGMAHWLEGRG</sequence>
<keyword evidence="4 6" id="KW-0472">Membrane</keyword>
<feature type="compositionally biased region" description="Basic and acidic residues" evidence="5">
    <location>
        <begin position="7"/>
        <end position="18"/>
    </location>
</feature>
<keyword evidence="9" id="KW-1185">Reference proteome</keyword>